<dbReference type="Proteomes" id="UP000267096">
    <property type="component" value="Unassembled WGS sequence"/>
</dbReference>
<reference evidence="2 3" key="2">
    <citation type="submission" date="2018-11" db="EMBL/GenBank/DDBJ databases">
        <authorList>
            <consortium name="Pathogen Informatics"/>
        </authorList>
    </citation>
    <scope>NUCLEOTIDE SEQUENCE [LARGE SCALE GENOMIC DNA]</scope>
</reference>
<dbReference type="WBParaSite" id="ASIM_0000925201-mRNA-1">
    <property type="protein sequence ID" value="ASIM_0000925201-mRNA-1"/>
    <property type="gene ID" value="ASIM_0000925201"/>
</dbReference>
<evidence type="ECO:0000256" key="1">
    <source>
        <dbReference type="SAM" id="MobiDB-lite"/>
    </source>
</evidence>
<proteinExistence type="predicted"/>
<name>A0A0M3JNL1_ANISI</name>
<dbReference type="EMBL" id="UYRR01025995">
    <property type="protein sequence ID" value="VDK35873.1"/>
    <property type="molecule type" value="Genomic_DNA"/>
</dbReference>
<evidence type="ECO:0000313" key="2">
    <source>
        <dbReference type="EMBL" id="VDK35873.1"/>
    </source>
</evidence>
<organism evidence="4">
    <name type="scientific">Anisakis simplex</name>
    <name type="common">Herring worm</name>
    <dbReference type="NCBI Taxonomy" id="6269"/>
    <lineage>
        <taxon>Eukaryota</taxon>
        <taxon>Metazoa</taxon>
        <taxon>Ecdysozoa</taxon>
        <taxon>Nematoda</taxon>
        <taxon>Chromadorea</taxon>
        <taxon>Rhabditida</taxon>
        <taxon>Spirurina</taxon>
        <taxon>Ascaridomorpha</taxon>
        <taxon>Ascaridoidea</taxon>
        <taxon>Anisakidae</taxon>
        <taxon>Anisakis</taxon>
        <taxon>Anisakis simplex complex</taxon>
    </lineage>
</organism>
<accession>A0A0M3JNL1</accession>
<feature type="region of interest" description="Disordered" evidence="1">
    <location>
        <begin position="1"/>
        <end position="27"/>
    </location>
</feature>
<reference evidence="4" key="1">
    <citation type="submission" date="2017-02" db="UniProtKB">
        <authorList>
            <consortium name="WormBaseParasite"/>
        </authorList>
    </citation>
    <scope>IDENTIFICATION</scope>
</reference>
<feature type="compositionally biased region" description="Basic and acidic residues" evidence="1">
    <location>
        <begin position="16"/>
        <end position="27"/>
    </location>
</feature>
<dbReference type="AlphaFoldDB" id="A0A0M3JNL1"/>
<gene>
    <name evidence="2" type="ORF">ASIM_LOCUS8996</name>
</gene>
<sequence>MRSRDAVSSGEEGSERDDSLRRDSDADLDSLDDKINRMLDQMDAQQERSVTCNIAEFDYILIIYSSIFLHYQS</sequence>
<keyword evidence="3" id="KW-1185">Reference proteome</keyword>
<evidence type="ECO:0000313" key="4">
    <source>
        <dbReference type="WBParaSite" id="ASIM_0000925201-mRNA-1"/>
    </source>
</evidence>
<evidence type="ECO:0000313" key="3">
    <source>
        <dbReference type="Proteomes" id="UP000267096"/>
    </source>
</evidence>
<protein>
    <submittedName>
        <fullName evidence="4">CHM2A protein</fullName>
    </submittedName>
</protein>